<dbReference type="Pfam" id="PF00903">
    <property type="entry name" value="Glyoxalase"/>
    <property type="match status" value="1"/>
</dbReference>
<dbReference type="RefSeq" id="XP_019852717.1">
    <property type="nucleotide sequence ID" value="XM_019997158.1"/>
</dbReference>
<evidence type="ECO:0000259" key="9">
    <source>
        <dbReference type="PROSITE" id="PS51819"/>
    </source>
</evidence>
<keyword evidence="6" id="KW-0828">Tyrosine catabolism</keyword>
<dbReference type="Proteomes" id="UP000007879">
    <property type="component" value="Unassembled WGS sequence"/>
</dbReference>
<dbReference type="KEGG" id="aqu:105312915"/>
<dbReference type="SUPFAM" id="SSF54593">
    <property type="entry name" value="Glyoxalase/Bleomycin resistance protein/Dihydroxybiphenyl dioxygenase"/>
    <property type="match status" value="1"/>
</dbReference>
<evidence type="ECO:0000313" key="10">
    <source>
        <dbReference type="EnsemblMetazoa" id="XP_019852717.1"/>
    </source>
</evidence>
<keyword evidence="7" id="KW-0408">Iron</keyword>
<dbReference type="InterPro" id="IPR004360">
    <property type="entry name" value="Glyas_Fos-R_dOase_dom"/>
</dbReference>
<dbReference type="PANTHER" id="PTHR11959">
    <property type="entry name" value="4-HYDROXYPHENYLPYRUVATE DIOXYGENASE"/>
    <property type="match status" value="1"/>
</dbReference>
<comment type="cofactor">
    <cofactor evidence="1">
        <name>Fe cation</name>
        <dbReference type="ChEBI" id="CHEBI:24875"/>
    </cofactor>
</comment>
<evidence type="ECO:0000256" key="4">
    <source>
        <dbReference type="ARBA" id="ARBA00013222"/>
    </source>
</evidence>
<evidence type="ECO:0000256" key="5">
    <source>
        <dbReference type="ARBA" id="ARBA00022737"/>
    </source>
</evidence>
<dbReference type="Gene3D" id="3.10.180.10">
    <property type="entry name" value="2,3-Dihydroxybiphenyl 1,2-Dioxygenase, domain 1"/>
    <property type="match status" value="1"/>
</dbReference>
<evidence type="ECO:0000313" key="11">
    <source>
        <dbReference type="Proteomes" id="UP000007879"/>
    </source>
</evidence>
<feature type="domain" description="VOC" evidence="9">
    <location>
        <begin position="29"/>
        <end position="167"/>
    </location>
</feature>
<evidence type="ECO:0000256" key="2">
    <source>
        <dbReference type="ARBA" id="ARBA00005162"/>
    </source>
</evidence>
<dbReference type="GO" id="GO:0006572">
    <property type="term" value="P:L-tyrosine catabolic process"/>
    <property type="evidence" value="ECO:0007669"/>
    <property type="project" value="UniProtKB-KW"/>
</dbReference>
<protein>
    <recommendedName>
        <fullName evidence="4">4-hydroxyphenylpyruvate dioxygenase</fullName>
        <ecNumber evidence="4">1.13.11.27</ecNumber>
    </recommendedName>
</protein>
<dbReference type="PANTHER" id="PTHR11959:SF1">
    <property type="entry name" value="4-HYDROXYPHENYLPYRUVATE DIOXYGENASE"/>
    <property type="match status" value="1"/>
</dbReference>
<dbReference type="GO" id="GO:0006559">
    <property type="term" value="P:L-phenylalanine catabolic process"/>
    <property type="evidence" value="ECO:0007669"/>
    <property type="project" value="UniProtKB-KW"/>
</dbReference>
<dbReference type="EnsemblMetazoa" id="XM_019997158.1">
    <property type="protein sequence ID" value="XP_019852717.1"/>
    <property type="gene ID" value="LOC105312915"/>
</dbReference>
<proteinExistence type="inferred from homology"/>
<dbReference type="PROSITE" id="PS51819">
    <property type="entry name" value="VOC"/>
    <property type="match status" value="1"/>
</dbReference>
<evidence type="ECO:0000256" key="8">
    <source>
        <dbReference type="ARBA" id="ARBA00023232"/>
    </source>
</evidence>
<evidence type="ECO:0000256" key="3">
    <source>
        <dbReference type="ARBA" id="ARBA00005877"/>
    </source>
</evidence>
<dbReference type="GeneID" id="105312915"/>
<comment type="pathway">
    <text evidence="2">Amino-acid degradation; L-phenylalanine degradation; acetoacetate and fumarate from L-phenylalanine: step 3/6.</text>
</comment>
<sequence>MHETHLHLGSIMSYYDKGKEPEGPGKFVAFDHVTFWVGNAKQAASYYCVRLGFELFAYRGLETGERNVASHAIRQNKTQTLRYLPEAPGKRKSQIQEFVDYYGTAGVQHIAINTRDIIGAISNMKARGHHFLTIPKSYYDQLRERLSKAKITVTQDMDTVRFTLLGSCLIIMIMPYSI</sequence>
<comment type="similarity">
    <text evidence="3">Belongs to the 4HPPD family.</text>
</comment>
<keyword evidence="11" id="KW-1185">Reference proteome</keyword>
<dbReference type="GO" id="GO:0003868">
    <property type="term" value="F:4-hydroxyphenylpyruvate dioxygenase activity"/>
    <property type="evidence" value="ECO:0007669"/>
    <property type="project" value="UniProtKB-EC"/>
</dbReference>
<name>A0AAN0J7J3_AMPQE</name>
<dbReference type="InterPro" id="IPR029068">
    <property type="entry name" value="Glyas_Bleomycin-R_OHBP_Dase"/>
</dbReference>
<dbReference type="InterPro" id="IPR005956">
    <property type="entry name" value="4OHPhenylPyrv_dOase"/>
</dbReference>
<evidence type="ECO:0000256" key="7">
    <source>
        <dbReference type="ARBA" id="ARBA00023004"/>
    </source>
</evidence>
<dbReference type="InterPro" id="IPR037523">
    <property type="entry name" value="VOC_core"/>
</dbReference>
<dbReference type="EC" id="1.13.11.27" evidence="4"/>
<dbReference type="GO" id="GO:0000139">
    <property type="term" value="C:Golgi membrane"/>
    <property type="evidence" value="ECO:0007669"/>
    <property type="project" value="TreeGrafter"/>
</dbReference>
<keyword evidence="5" id="KW-0677">Repeat</keyword>
<evidence type="ECO:0000256" key="6">
    <source>
        <dbReference type="ARBA" id="ARBA00022878"/>
    </source>
</evidence>
<dbReference type="GO" id="GO:0005789">
    <property type="term" value="C:endoplasmic reticulum membrane"/>
    <property type="evidence" value="ECO:0007669"/>
    <property type="project" value="TreeGrafter"/>
</dbReference>
<dbReference type="AlphaFoldDB" id="A0AAN0J7J3"/>
<reference evidence="11" key="1">
    <citation type="journal article" date="2010" name="Nature">
        <title>The Amphimedon queenslandica genome and the evolution of animal complexity.</title>
        <authorList>
            <person name="Srivastava M."/>
            <person name="Simakov O."/>
            <person name="Chapman J."/>
            <person name="Fahey B."/>
            <person name="Gauthier M.E."/>
            <person name="Mitros T."/>
            <person name="Richards G.S."/>
            <person name="Conaco C."/>
            <person name="Dacre M."/>
            <person name="Hellsten U."/>
            <person name="Larroux C."/>
            <person name="Putnam N.H."/>
            <person name="Stanke M."/>
            <person name="Adamska M."/>
            <person name="Darling A."/>
            <person name="Degnan S.M."/>
            <person name="Oakley T.H."/>
            <person name="Plachetzki D.C."/>
            <person name="Zhai Y."/>
            <person name="Adamski M."/>
            <person name="Calcino A."/>
            <person name="Cummins S.F."/>
            <person name="Goodstein D.M."/>
            <person name="Harris C."/>
            <person name="Jackson D.J."/>
            <person name="Leys S.P."/>
            <person name="Shu S."/>
            <person name="Woodcroft B.J."/>
            <person name="Vervoort M."/>
            <person name="Kosik K.S."/>
            <person name="Manning G."/>
            <person name="Degnan B.M."/>
            <person name="Rokhsar D.S."/>
        </authorList>
    </citation>
    <scope>NUCLEOTIDE SEQUENCE [LARGE SCALE GENOMIC DNA]</scope>
</reference>
<keyword evidence="8" id="KW-0585">Phenylalanine catabolism</keyword>
<accession>A0AAN0J7J3</accession>
<organism evidence="10 11">
    <name type="scientific">Amphimedon queenslandica</name>
    <name type="common">Sponge</name>
    <dbReference type="NCBI Taxonomy" id="400682"/>
    <lineage>
        <taxon>Eukaryota</taxon>
        <taxon>Metazoa</taxon>
        <taxon>Porifera</taxon>
        <taxon>Demospongiae</taxon>
        <taxon>Heteroscleromorpha</taxon>
        <taxon>Haplosclerida</taxon>
        <taxon>Niphatidae</taxon>
        <taxon>Amphimedon</taxon>
    </lineage>
</organism>
<reference evidence="10" key="2">
    <citation type="submission" date="2024-06" db="UniProtKB">
        <authorList>
            <consortium name="EnsemblMetazoa"/>
        </authorList>
    </citation>
    <scope>IDENTIFICATION</scope>
</reference>
<evidence type="ECO:0000256" key="1">
    <source>
        <dbReference type="ARBA" id="ARBA00001962"/>
    </source>
</evidence>